<evidence type="ECO:0000313" key="5">
    <source>
        <dbReference type="EMBL" id="KRZ11104.1"/>
    </source>
</evidence>
<evidence type="ECO:0000313" key="7">
    <source>
        <dbReference type="EMBL" id="KRZ46335.1"/>
    </source>
</evidence>
<evidence type="ECO:0000313" key="4">
    <source>
        <dbReference type="EMBL" id="KRY78929.1"/>
    </source>
</evidence>
<evidence type="ECO:0000313" key="1">
    <source>
        <dbReference type="EMBL" id="KRX91639.1"/>
    </source>
</evidence>
<reference evidence="9 10" key="1">
    <citation type="submission" date="2015-01" db="EMBL/GenBank/DDBJ databases">
        <title>Evolution of Trichinella species and genotypes.</title>
        <authorList>
            <person name="Korhonen P.K."/>
            <person name="Edoardo P."/>
            <person name="Giuseppe L.R."/>
            <person name="Gasser R.B."/>
        </authorList>
    </citation>
    <scope>NUCLEOTIDE SEQUENCE [LARGE SCALE GENOMIC DNA]</scope>
    <source>
        <strain evidence="2">ISS13</strain>
        <strain evidence="1">ISS141</strain>
        <strain evidence="7">ISS176</strain>
        <strain evidence="5">ISS588</strain>
    </source>
</reference>
<dbReference type="Proteomes" id="UP000054805">
    <property type="component" value="Unassembled WGS sequence"/>
</dbReference>
<dbReference type="EMBL" id="JYDR01000003">
    <property type="protein sequence ID" value="KRY78929.1"/>
    <property type="molecule type" value="Genomic_DNA"/>
</dbReference>
<evidence type="ECO:0000313" key="2">
    <source>
        <dbReference type="EMBL" id="KRY64585.1"/>
    </source>
</evidence>
<dbReference type="AlphaFoldDB" id="A0A0V0XUE0"/>
<dbReference type="EMBL" id="JYDR01000347">
    <property type="protein sequence ID" value="KRY64585.1"/>
    <property type="molecule type" value="Genomic_DNA"/>
</dbReference>
<evidence type="ECO:0000313" key="8">
    <source>
        <dbReference type="EMBL" id="KRZ46405.1"/>
    </source>
</evidence>
<evidence type="ECO:0000313" key="3">
    <source>
        <dbReference type="EMBL" id="KRY65752.1"/>
    </source>
</evidence>
<name>A0A0V0XUE0_TRIPS</name>
<comment type="caution">
    <text evidence="1">The sequence shown here is derived from an EMBL/GenBank/DDBJ whole genome shotgun (WGS) entry which is preliminary data.</text>
</comment>
<evidence type="ECO:0000313" key="9">
    <source>
        <dbReference type="Proteomes" id="UP000054632"/>
    </source>
</evidence>
<protein>
    <submittedName>
        <fullName evidence="1">Uncharacterized protein</fullName>
    </submittedName>
</protein>
<dbReference type="EMBL" id="JYDS01000355">
    <property type="protein sequence ID" value="KRZ11104.1"/>
    <property type="molecule type" value="Genomic_DNA"/>
</dbReference>
<dbReference type="EMBL" id="JYDS01000013">
    <property type="protein sequence ID" value="KRZ32894.1"/>
    <property type="molecule type" value="Genomic_DNA"/>
</dbReference>
<evidence type="ECO:0000313" key="10">
    <source>
        <dbReference type="Proteomes" id="UP000054805"/>
    </source>
</evidence>
<dbReference type="EMBL" id="JYDR01000196">
    <property type="protein sequence ID" value="KRY65752.1"/>
    <property type="molecule type" value="Genomic_DNA"/>
</dbReference>
<dbReference type="Proteomes" id="UP000054826">
    <property type="component" value="Unassembled WGS sequence"/>
</dbReference>
<dbReference type="EMBL" id="JYDU01000132">
    <property type="protein sequence ID" value="KRX91639.1"/>
    <property type="molecule type" value="Genomic_DNA"/>
</dbReference>
<evidence type="ECO:0000313" key="6">
    <source>
        <dbReference type="EMBL" id="KRZ32894.1"/>
    </source>
</evidence>
<dbReference type="Proteomes" id="UP000054815">
    <property type="component" value="Unassembled WGS sequence"/>
</dbReference>
<sequence>MYQTLHRTEQRKHDAASTKKICEERAILHITAGGVRQGKSPYSGASMVEDNGDEILKNILPSGKRNAAYALLSCMSASSQRIIPLKKENSEIACYLRWL</sequence>
<dbReference type="EMBL" id="JYDV01000001">
    <property type="protein sequence ID" value="KRZ46335.1"/>
    <property type="molecule type" value="Genomic_DNA"/>
</dbReference>
<organism evidence="1 11">
    <name type="scientific">Trichinella pseudospiralis</name>
    <name type="common">Parasitic roundworm</name>
    <dbReference type="NCBI Taxonomy" id="6337"/>
    <lineage>
        <taxon>Eukaryota</taxon>
        <taxon>Metazoa</taxon>
        <taxon>Ecdysozoa</taxon>
        <taxon>Nematoda</taxon>
        <taxon>Enoplea</taxon>
        <taxon>Dorylaimia</taxon>
        <taxon>Trichinellida</taxon>
        <taxon>Trichinellidae</taxon>
        <taxon>Trichinella</taxon>
    </lineage>
</organism>
<accession>A0A0V0XUE0</accession>
<gene>
    <name evidence="4" type="ORF">T4A_2137</name>
    <name evidence="3" type="ORF">T4A_347</name>
    <name evidence="2" type="ORF">T4A_7486</name>
    <name evidence="6" type="ORF">T4B_12756</name>
    <name evidence="5" type="ORF">T4B_13868</name>
    <name evidence="7" type="ORF">T4C_11548</name>
    <name evidence="8" type="ORF">T4C_9095</name>
    <name evidence="1" type="ORF">T4E_2049</name>
</gene>
<dbReference type="Proteomes" id="UP000054632">
    <property type="component" value="Unassembled WGS sequence"/>
</dbReference>
<keyword evidence="10" id="KW-1185">Reference proteome</keyword>
<evidence type="ECO:0000313" key="11">
    <source>
        <dbReference type="Proteomes" id="UP000054815"/>
    </source>
</evidence>
<proteinExistence type="predicted"/>
<dbReference type="EMBL" id="JYDV01000001">
    <property type="protein sequence ID" value="KRZ46405.1"/>
    <property type="molecule type" value="Genomic_DNA"/>
</dbReference>